<evidence type="ECO:0000313" key="5">
    <source>
        <dbReference type="Proteomes" id="UP000631114"/>
    </source>
</evidence>
<name>A0A835LU78_9MAGN</name>
<dbReference type="EMBL" id="JADFTS010000006">
    <property type="protein sequence ID" value="KAF9603504.1"/>
    <property type="molecule type" value="Genomic_DNA"/>
</dbReference>
<dbReference type="InterPro" id="IPR036612">
    <property type="entry name" value="KH_dom_type_1_sf"/>
</dbReference>
<dbReference type="Gene3D" id="3.30.1370.10">
    <property type="entry name" value="K Homology domain, type 1"/>
    <property type="match status" value="1"/>
</dbReference>
<organism evidence="4 5">
    <name type="scientific">Coptis chinensis</name>
    <dbReference type="NCBI Taxonomy" id="261450"/>
    <lineage>
        <taxon>Eukaryota</taxon>
        <taxon>Viridiplantae</taxon>
        <taxon>Streptophyta</taxon>
        <taxon>Embryophyta</taxon>
        <taxon>Tracheophyta</taxon>
        <taxon>Spermatophyta</taxon>
        <taxon>Magnoliopsida</taxon>
        <taxon>Ranunculales</taxon>
        <taxon>Ranunculaceae</taxon>
        <taxon>Coptidoideae</taxon>
        <taxon>Coptis</taxon>
    </lineage>
</organism>
<feature type="transmembrane region" description="Helical" evidence="2">
    <location>
        <begin position="253"/>
        <end position="276"/>
    </location>
</feature>
<evidence type="ECO:0000259" key="3">
    <source>
        <dbReference type="Pfam" id="PF00013"/>
    </source>
</evidence>
<feature type="domain" description="K Homology" evidence="3">
    <location>
        <begin position="2"/>
        <end position="54"/>
    </location>
</feature>
<evidence type="ECO:0000313" key="4">
    <source>
        <dbReference type="EMBL" id="KAF9603504.1"/>
    </source>
</evidence>
<keyword evidence="2" id="KW-0812">Transmembrane</keyword>
<dbReference type="InterPro" id="IPR004088">
    <property type="entry name" value="KH_dom_type_1"/>
</dbReference>
<dbReference type="OrthoDB" id="1924570at2759"/>
<comment type="caution">
    <text evidence="4">The sequence shown here is derived from an EMBL/GenBank/DDBJ whole genome shotgun (WGS) entry which is preliminary data.</text>
</comment>
<keyword evidence="5" id="KW-1185">Reference proteome</keyword>
<evidence type="ECO:0000256" key="2">
    <source>
        <dbReference type="SAM" id="Phobius"/>
    </source>
</evidence>
<dbReference type="Proteomes" id="UP000631114">
    <property type="component" value="Unassembled WGS sequence"/>
</dbReference>
<accession>A0A835LU78</accession>
<reference evidence="4 5" key="1">
    <citation type="submission" date="2020-10" db="EMBL/GenBank/DDBJ databases">
        <title>The Coptis chinensis genome and diversification of protoberbering-type alkaloids.</title>
        <authorList>
            <person name="Wang B."/>
            <person name="Shu S."/>
            <person name="Song C."/>
            <person name="Liu Y."/>
        </authorList>
    </citation>
    <scope>NUCLEOTIDE SEQUENCE [LARGE SCALE GENOMIC DNA]</scope>
    <source>
        <strain evidence="4">HL-2020</strain>
        <tissue evidence="4">Leaf</tissue>
    </source>
</reference>
<dbReference type="Pfam" id="PF00013">
    <property type="entry name" value="KH_1"/>
    <property type="match status" value="1"/>
</dbReference>
<sequence length="277" mass="31876">MIIGTGGKNIRRFENISGARIHVVDRCLRPYPETREVDLTGTPQQVSRAEQLIKAYIPQDAMVSKNFSCNSPSRHAERFIMVDGFKVKEKYAELYRAIKAENGDIRRPSILDASEMAVVWLISDILLIVHAMCQMPMLHVTLDVFEDWNIKICLAEHLGYNVAWLREHYENLKKEFERNRISDTRVSDLEVEDDSSESLDQVISLFELRVEDAKENLSVLQSESDAICAWVEKEKQEKDGVRHLSLLNGVFRFLNCLLSSKICFFCVLVVAMFMMLP</sequence>
<dbReference type="SUPFAM" id="SSF54791">
    <property type="entry name" value="Eukaryotic type KH-domain (KH-domain type I)"/>
    <property type="match status" value="1"/>
</dbReference>
<dbReference type="PROSITE" id="PS50084">
    <property type="entry name" value="KH_TYPE_1"/>
    <property type="match status" value="1"/>
</dbReference>
<keyword evidence="1" id="KW-0694">RNA-binding</keyword>
<keyword evidence="2" id="KW-0472">Membrane</keyword>
<gene>
    <name evidence="4" type="ORF">IFM89_036777</name>
</gene>
<dbReference type="AlphaFoldDB" id="A0A835LU78"/>
<keyword evidence="2" id="KW-1133">Transmembrane helix</keyword>
<proteinExistence type="predicted"/>
<protein>
    <recommendedName>
        <fullName evidence="3">K Homology domain-containing protein</fullName>
    </recommendedName>
</protein>
<evidence type="ECO:0000256" key="1">
    <source>
        <dbReference type="PROSITE-ProRule" id="PRU00117"/>
    </source>
</evidence>
<dbReference type="GO" id="GO:0003723">
    <property type="term" value="F:RNA binding"/>
    <property type="evidence" value="ECO:0007669"/>
    <property type="project" value="UniProtKB-UniRule"/>
</dbReference>